<dbReference type="Proteomes" id="UP001172083">
    <property type="component" value="Unassembled WGS sequence"/>
</dbReference>
<keyword evidence="1" id="KW-1133">Transmembrane helix</keyword>
<comment type="caution">
    <text evidence="2">The sequence shown here is derived from an EMBL/GenBank/DDBJ whole genome shotgun (WGS) entry which is preliminary data.</text>
</comment>
<sequence>MAEISRSQKLIKNLIGFLETKIEIVKLDIKEEFSEVVSKMVTFVIALFLLFSTIMFASITLANYLNHLFSSNFIGHGIIAIFYLLLIGLIYLMKDKKVLKKFVSNQIKKYFK</sequence>
<keyword evidence="3" id="KW-1185">Reference proteome</keyword>
<gene>
    <name evidence="2" type="ORF">QQ020_26160</name>
</gene>
<evidence type="ECO:0000256" key="1">
    <source>
        <dbReference type="SAM" id="Phobius"/>
    </source>
</evidence>
<protein>
    <submittedName>
        <fullName evidence="2">Phage holin family protein</fullName>
    </submittedName>
</protein>
<organism evidence="2 3">
    <name type="scientific">Agaribacillus aureus</name>
    <dbReference type="NCBI Taxonomy" id="3051825"/>
    <lineage>
        <taxon>Bacteria</taxon>
        <taxon>Pseudomonadati</taxon>
        <taxon>Bacteroidota</taxon>
        <taxon>Cytophagia</taxon>
        <taxon>Cytophagales</taxon>
        <taxon>Splendidivirgaceae</taxon>
        <taxon>Agaribacillus</taxon>
    </lineage>
</organism>
<name>A0ABT8LD91_9BACT</name>
<dbReference type="EMBL" id="JAUJEB010000007">
    <property type="protein sequence ID" value="MDN5215588.1"/>
    <property type="molecule type" value="Genomic_DNA"/>
</dbReference>
<feature type="transmembrane region" description="Helical" evidence="1">
    <location>
        <begin position="73"/>
        <end position="92"/>
    </location>
</feature>
<reference evidence="2" key="1">
    <citation type="submission" date="2023-06" db="EMBL/GenBank/DDBJ databases">
        <title>Genomic of Agaribacillus aureum.</title>
        <authorList>
            <person name="Wang G."/>
        </authorList>
    </citation>
    <scope>NUCLEOTIDE SEQUENCE</scope>
    <source>
        <strain evidence="2">BMA12</strain>
    </source>
</reference>
<evidence type="ECO:0000313" key="3">
    <source>
        <dbReference type="Proteomes" id="UP001172083"/>
    </source>
</evidence>
<feature type="transmembrane region" description="Helical" evidence="1">
    <location>
        <begin position="40"/>
        <end position="61"/>
    </location>
</feature>
<keyword evidence="1" id="KW-0812">Transmembrane</keyword>
<proteinExistence type="predicted"/>
<keyword evidence="1" id="KW-0472">Membrane</keyword>
<accession>A0ABT8LD91</accession>
<evidence type="ECO:0000313" key="2">
    <source>
        <dbReference type="EMBL" id="MDN5215588.1"/>
    </source>
</evidence>
<dbReference type="Pfam" id="PF07332">
    <property type="entry name" value="Phage_holin_3_6"/>
    <property type="match status" value="1"/>
</dbReference>
<dbReference type="InterPro" id="IPR009937">
    <property type="entry name" value="Phage_holin_3_6"/>
</dbReference>
<dbReference type="RefSeq" id="WP_346760927.1">
    <property type="nucleotide sequence ID" value="NZ_JAUJEB010000007.1"/>
</dbReference>